<dbReference type="EMBL" id="HBIX01004411">
    <property type="protein sequence ID" value="CAE0710751.1"/>
    <property type="molecule type" value="Transcribed_RNA"/>
</dbReference>
<evidence type="ECO:0000256" key="2">
    <source>
        <dbReference type="ARBA" id="ARBA00022679"/>
    </source>
</evidence>
<reference evidence="6" key="1">
    <citation type="submission" date="2021-01" db="EMBL/GenBank/DDBJ databases">
        <authorList>
            <person name="Corre E."/>
            <person name="Pelletier E."/>
            <person name="Niang G."/>
            <person name="Scheremetjew M."/>
            <person name="Finn R."/>
            <person name="Kale V."/>
            <person name="Holt S."/>
            <person name="Cochrane G."/>
            <person name="Meng A."/>
            <person name="Brown T."/>
            <person name="Cohen L."/>
        </authorList>
    </citation>
    <scope>NUCLEOTIDE SEQUENCE</scope>
    <source>
        <strain evidence="6">10249 10 AB</strain>
    </source>
</reference>
<dbReference type="Pfam" id="PF10672">
    <property type="entry name" value="Methyltrans_SAM"/>
    <property type="match status" value="1"/>
</dbReference>
<dbReference type="GO" id="GO:0032259">
    <property type="term" value="P:methylation"/>
    <property type="evidence" value="ECO:0007669"/>
    <property type="project" value="UniProtKB-KW"/>
</dbReference>
<dbReference type="Gene3D" id="3.40.50.150">
    <property type="entry name" value="Vaccinia Virus protein VP39"/>
    <property type="match status" value="1"/>
</dbReference>
<keyword evidence="3" id="KW-0949">S-adenosyl-L-methionine</keyword>
<dbReference type="InterPro" id="IPR029063">
    <property type="entry name" value="SAM-dependent_MTases_sf"/>
</dbReference>
<feature type="compositionally biased region" description="Basic and acidic residues" evidence="4">
    <location>
        <begin position="364"/>
        <end position="374"/>
    </location>
</feature>
<protein>
    <recommendedName>
        <fullName evidence="5">S-adenosylmethionine-dependent methyltransferase domain-containing protein</fullName>
    </recommendedName>
</protein>
<evidence type="ECO:0000256" key="4">
    <source>
        <dbReference type="SAM" id="MobiDB-lite"/>
    </source>
</evidence>
<name>A0A7S4EFU2_9STRA</name>
<feature type="compositionally biased region" description="Basic and acidic residues" evidence="4">
    <location>
        <begin position="120"/>
        <end position="130"/>
    </location>
</feature>
<feature type="compositionally biased region" description="Basic residues" evidence="4">
    <location>
        <begin position="92"/>
        <end position="101"/>
    </location>
</feature>
<feature type="region of interest" description="Disordered" evidence="4">
    <location>
        <begin position="343"/>
        <end position="374"/>
    </location>
</feature>
<gene>
    <name evidence="6" type="ORF">PAUS00366_LOCUS3478</name>
</gene>
<accession>A0A7S4EFU2</accession>
<dbReference type="GO" id="GO:0008168">
    <property type="term" value="F:methyltransferase activity"/>
    <property type="evidence" value="ECO:0007669"/>
    <property type="project" value="UniProtKB-KW"/>
</dbReference>
<keyword evidence="1" id="KW-0489">Methyltransferase</keyword>
<sequence length="908" mass="100540">MKVVQGYSRSAMLLVGFLLKTAIAFVPLTATTKARFPTINTGTCLFEAGKRGGNSNATGKNTYQKKKKRMTIGDLQKELLKNPQYANSKEQNKRKRTRRTRQRVDDPKQRYVYASQRNNAQKEGRARNVDEENDLGNTADVQSVPILEAKKVGLTNPASQHCDALVTNVGPQIMGQVRVEGDDTGNGASGAYAYLIHKPAGWSILGEKQKTKNKQTRTSDDRSSSGGATNNRGSPKKSSTSKRRKMKGKDDDSIEFDESEIMALLTPEERAMIEAEGGSLSGTSNDAIDGNGKSNIPGWYDVESMTPSEREEAGIEDEDYDKSDIVDFDEADVMALLSEEEREEYEADKLEQKKQSSKGKKRSKGIDERTKYESMNEGDLDKNAVENLKRIKARLASNKDGTDTGSFSSFQRPSIVSWLKDKKAAEGNPIRGGNFWTALAGATEVDDSGLVLLCPKKNTDNLIVEYSEYVAVVGNGKFLAPQPKRQGKQIPDDAIQLDMVSRVRKGREDDVCQTVRFVISEYFATCSSVVNRAQLQFEDGIRGDPGANPFDRRAPRRLIHCNSMSVSSLTFDETSEAESTHFPDDIAILSDRLNGHKFQKGSFLGRQFLRDNPLTNAYREINGAADGFPGWTVDRYSDWLFVQHDEKEPHGPLPSIHDGNTAGVYLLPANPDRGAMGSKDKIRPLLLEGQASPETLPILENGVTYHVSLDKDLSTGIFLDQRMNRAWLTRNCNENTHLLNCFAHCGAFSVAAATAGASTVSLDLNKKWLNRVEPQLQANGITFDERHDCIFGDCFEWLEKLSKRGEKFDIVILDPPSSSVGKKKKRWSVNRDMAELVQLAAPLVKKGGLLWTTTNSASLPPLKFANLCQKGFEQAGVESAKLERTQPMSVDFPSIGAPSVKNFVWRVN</sequence>
<dbReference type="PANTHER" id="PTHR43042">
    <property type="entry name" value="SAM-DEPENDENT METHYLTRANSFERASE"/>
    <property type="match status" value="1"/>
</dbReference>
<feature type="region of interest" description="Disordered" evidence="4">
    <location>
        <begin position="205"/>
        <end position="255"/>
    </location>
</feature>
<organism evidence="6">
    <name type="scientific">Pseudo-nitzschia australis</name>
    <dbReference type="NCBI Taxonomy" id="44445"/>
    <lineage>
        <taxon>Eukaryota</taxon>
        <taxon>Sar</taxon>
        <taxon>Stramenopiles</taxon>
        <taxon>Ochrophyta</taxon>
        <taxon>Bacillariophyta</taxon>
        <taxon>Bacillariophyceae</taxon>
        <taxon>Bacillariophycidae</taxon>
        <taxon>Bacillariales</taxon>
        <taxon>Bacillariaceae</taxon>
        <taxon>Pseudo-nitzschia</taxon>
    </lineage>
</organism>
<evidence type="ECO:0000256" key="1">
    <source>
        <dbReference type="ARBA" id="ARBA00022603"/>
    </source>
</evidence>
<evidence type="ECO:0000256" key="3">
    <source>
        <dbReference type="ARBA" id="ARBA00022691"/>
    </source>
</evidence>
<dbReference type="SUPFAM" id="SSF53335">
    <property type="entry name" value="S-adenosyl-L-methionine-dependent methyltransferases"/>
    <property type="match status" value="1"/>
</dbReference>
<dbReference type="PANTHER" id="PTHR43042:SF3">
    <property type="entry name" value="RIBOSOMAL RNA LARGE SUBUNIT METHYLTRANSFERASE YWBD-RELATED"/>
    <property type="match status" value="1"/>
</dbReference>
<evidence type="ECO:0000259" key="5">
    <source>
        <dbReference type="Pfam" id="PF10672"/>
    </source>
</evidence>
<feature type="region of interest" description="Disordered" evidence="4">
    <location>
        <begin position="278"/>
        <end position="301"/>
    </location>
</feature>
<dbReference type="InterPro" id="IPR019614">
    <property type="entry name" value="SAM-dep_methyl-trfase"/>
</dbReference>
<dbReference type="AlphaFoldDB" id="A0A7S4EFU2"/>
<dbReference type="Gene3D" id="3.30.750.80">
    <property type="entry name" value="RNA methyltransferase domain (HRMD) like"/>
    <property type="match status" value="1"/>
</dbReference>
<dbReference type="CDD" id="cd02440">
    <property type="entry name" value="AdoMet_MTases"/>
    <property type="match status" value="1"/>
</dbReference>
<proteinExistence type="predicted"/>
<evidence type="ECO:0000313" key="6">
    <source>
        <dbReference type="EMBL" id="CAE0710751.1"/>
    </source>
</evidence>
<feature type="region of interest" description="Disordered" evidence="4">
    <location>
        <begin position="78"/>
        <end position="137"/>
    </location>
</feature>
<feature type="domain" description="S-adenosylmethionine-dependent methyltransferase" evidence="5">
    <location>
        <begin position="694"/>
        <end position="860"/>
    </location>
</feature>
<keyword evidence="2" id="KW-0808">Transferase</keyword>